<dbReference type="Pfam" id="PF00530">
    <property type="entry name" value="SRCR"/>
    <property type="match status" value="3"/>
</dbReference>
<feature type="disulfide bond" evidence="2">
    <location>
        <begin position="223"/>
        <end position="284"/>
    </location>
</feature>
<comment type="caution">
    <text evidence="2">Lacks conserved residue(s) required for the propagation of feature annotation.</text>
</comment>
<sequence length="284" mass="31804">MQQDTRVQLRNGINRYKGRVEFQYNGIKGTICSEHFDDKDALVVCRAANIPGNQYVELRPHTPIRLTNGTKYSGRVEIEYEGKWGTICDRDFDENDAKVICRMLGYNTRSVEVKQNAYYGIGDGHIIISNLACDGNEPDISECLTAGYKWSAVHGYCTAKNDAAVQCRATSLVRLVSEDGQTTYKADIQGKASSTGRVEVFYMGKWGTICDDLFDNQDSQVLCAMMGYSIGRVNKSSYNNFYGDGNTVIDDLECAGVETDISQCKSREWGTHNCIRQENVFIDC</sequence>
<evidence type="ECO:0000259" key="3">
    <source>
        <dbReference type="PROSITE" id="PS50287"/>
    </source>
</evidence>
<proteinExistence type="predicted"/>
<feature type="disulfide bond" evidence="2">
    <location>
        <begin position="210"/>
        <end position="274"/>
    </location>
</feature>
<feature type="domain" description="SRCR" evidence="3">
    <location>
        <begin position="7"/>
        <end position="46"/>
    </location>
</feature>
<protein>
    <submittedName>
        <fullName evidence="4">NETR-like protein</fullName>
    </submittedName>
</protein>
<evidence type="ECO:0000256" key="2">
    <source>
        <dbReference type="PROSITE-ProRule" id="PRU00196"/>
    </source>
</evidence>
<dbReference type="SMART" id="SM00202">
    <property type="entry name" value="SR"/>
    <property type="match status" value="2"/>
</dbReference>
<reference evidence="4" key="1">
    <citation type="submission" date="2022-11" db="EMBL/GenBank/DDBJ databases">
        <title>Centuries of genome instability and evolution in soft-shell clam transmissible cancer (bioRxiv).</title>
        <authorList>
            <person name="Hart S.F.M."/>
            <person name="Yonemitsu M.A."/>
            <person name="Giersch R.M."/>
            <person name="Beal B.F."/>
            <person name="Arriagada G."/>
            <person name="Davis B.W."/>
            <person name="Ostrander E.A."/>
            <person name="Goff S.P."/>
            <person name="Metzger M.J."/>
        </authorList>
    </citation>
    <scope>NUCLEOTIDE SEQUENCE</scope>
    <source>
        <strain evidence="4">MELC-2E11</strain>
        <tissue evidence="4">Siphon/mantle</tissue>
    </source>
</reference>
<feature type="non-terminal residue" evidence="4">
    <location>
        <position position="1"/>
    </location>
</feature>
<feature type="disulfide bond" evidence="2">
    <location>
        <begin position="254"/>
        <end position="264"/>
    </location>
</feature>
<organism evidence="4 5">
    <name type="scientific">Mya arenaria</name>
    <name type="common">Soft-shell clam</name>
    <dbReference type="NCBI Taxonomy" id="6604"/>
    <lineage>
        <taxon>Eukaryota</taxon>
        <taxon>Metazoa</taxon>
        <taxon>Spiralia</taxon>
        <taxon>Lophotrochozoa</taxon>
        <taxon>Mollusca</taxon>
        <taxon>Bivalvia</taxon>
        <taxon>Autobranchia</taxon>
        <taxon>Heteroconchia</taxon>
        <taxon>Euheterodonta</taxon>
        <taxon>Imparidentia</taxon>
        <taxon>Neoheterodontei</taxon>
        <taxon>Myida</taxon>
        <taxon>Myoidea</taxon>
        <taxon>Myidae</taxon>
        <taxon>Mya</taxon>
    </lineage>
</organism>
<evidence type="ECO:0000313" key="4">
    <source>
        <dbReference type="EMBL" id="WAQ95385.1"/>
    </source>
</evidence>
<dbReference type="SUPFAM" id="SSF56487">
    <property type="entry name" value="SRCR-like"/>
    <property type="match status" value="3"/>
</dbReference>
<dbReference type="PROSITE" id="PS50287">
    <property type="entry name" value="SRCR_2"/>
    <property type="match status" value="3"/>
</dbReference>
<keyword evidence="1 2" id="KW-1015">Disulfide bond</keyword>
<name>A0ABY7DF90_MYAAR</name>
<dbReference type="InterPro" id="IPR001190">
    <property type="entry name" value="SRCR"/>
</dbReference>
<keyword evidence="5" id="KW-1185">Reference proteome</keyword>
<feature type="disulfide bond" evidence="2">
    <location>
        <begin position="133"/>
        <end position="143"/>
    </location>
</feature>
<dbReference type="Proteomes" id="UP001164746">
    <property type="component" value="Chromosome 2"/>
</dbReference>
<evidence type="ECO:0000256" key="1">
    <source>
        <dbReference type="ARBA" id="ARBA00023157"/>
    </source>
</evidence>
<feature type="domain" description="SRCR" evidence="3">
    <location>
        <begin position="64"/>
        <end position="168"/>
    </location>
</feature>
<gene>
    <name evidence="4" type="ORF">MAR_028075</name>
</gene>
<dbReference type="PROSITE" id="PS00420">
    <property type="entry name" value="SRCR_1"/>
    <property type="match status" value="2"/>
</dbReference>
<dbReference type="Gene3D" id="3.10.250.10">
    <property type="entry name" value="SRCR-like domain"/>
    <property type="match status" value="3"/>
</dbReference>
<accession>A0ABY7DF90</accession>
<feature type="domain" description="SRCR" evidence="3">
    <location>
        <begin position="173"/>
        <end position="284"/>
    </location>
</feature>
<dbReference type="PRINTS" id="PR00258">
    <property type="entry name" value="SPERACTRCPTR"/>
</dbReference>
<dbReference type="EMBL" id="CP111013">
    <property type="protein sequence ID" value="WAQ95385.1"/>
    <property type="molecule type" value="Genomic_DNA"/>
</dbReference>
<dbReference type="PANTHER" id="PTHR48071">
    <property type="entry name" value="SRCR DOMAIN-CONTAINING PROTEIN"/>
    <property type="match status" value="1"/>
</dbReference>
<dbReference type="PANTHER" id="PTHR48071:SF18">
    <property type="entry name" value="DELETED IN MALIGNANT BRAIN TUMORS 1 PROTEIN-RELATED"/>
    <property type="match status" value="1"/>
</dbReference>
<evidence type="ECO:0000313" key="5">
    <source>
        <dbReference type="Proteomes" id="UP001164746"/>
    </source>
</evidence>
<dbReference type="InterPro" id="IPR036772">
    <property type="entry name" value="SRCR-like_dom_sf"/>
</dbReference>